<proteinExistence type="predicted"/>
<sequence>MSEKFVQKGGSRLECPKCGNYTRNMIREVDDKTHQIMDYPVIFAKKYICGKCGIEWSWDKD</sequence>
<name>A0A5B9DAH5_9ARCH</name>
<protein>
    <submittedName>
        <fullName evidence="1">Uncharacterized protein</fullName>
    </submittedName>
</protein>
<accession>A0A5B9DAH5</accession>
<reference evidence="1 2" key="2">
    <citation type="journal article" date="2024" name="Int. J. Syst. Evol. Microbiol.">
        <title>Promethearchaeum syntrophicum gen. nov., sp. nov., an anaerobic, obligately syntrophic archaeon, the first isolate of the lineage 'Asgard' archaea, and proposal of the new archaeal phylum Promethearchaeota phyl. nov. and kingdom Promethearchaeati regn. nov.</title>
        <authorList>
            <person name="Imachi H."/>
            <person name="Nobu M.K."/>
            <person name="Kato S."/>
            <person name="Takaki Y."/>
            <person name="Miyazaki M."/>
            <person name="Miyata M."/>
            <person name="Ogawara M."/>
            <person name="Saito Y."/>
            <person name="Sakai S."/>
            <person name="Tahara Y.O."/>
            <person name="Takano Y."/>
            <person name="Tasumi E."/>
            <person name="Uematsu K."/>
            <person name="Yoshimura T."/>
            <person name="Itoh T."/>
            <person name="Ohkuma M."/>
            <person name="Takai K."/>
        </authorList>
    </citation>
    <scope>NUCLEOTIDE SEQUENCE [LARGE SCALE GENOMIC DNA]</scope>
    <source>
        <strain evidence="1 2">MK-D1</strain>
    </source>
</reference>
<reference evidence="1 2" key="1">
    <citation type="journal article" date="2020" name="Nature">
        <title>Isolation of an archaeon at the prokaryote-eukaryote interface.</title>
        <authorList>
            <person name="Imachi H."/>
            <person name="Nobu M.K."/>
            <person name="Nakahara N."/>
            <person name="Morono Y."/>
            <person name="Ogawara M."/>
            <person name="Takaki Y."/>
            <person name="Takano Y."/>
            <person name="Uematsu K."/>
            <person name="Ikuta T."/>
            <person name="Ito M."/>
            <person name="Matsui Y."/>
            <person name="Miyazaki M."/>
            <person name="Murata K."/>
            <person name="Saito Y."/>
            <person name="Sakai S."/>
            <person name="Song C."/>
            <person name="Tasumi E."/>
            <person name="Yamanaka Y."/>
            <person name="Yamaguchi T."/>
            <person name="Kamagata Y."/>
            <person name="Tamaki H."/>
            <person name="Takai K."/>
        </authorList>
    </citation>
    <scope>NUCLEOTIDE SEQUENCE [LARGE SCALE GENOMIC DNA]</scope>
    <source>
        <strain evidence="1 2">MK-D1</strain>
    </source>
</reference>
<dbReference type="GeneID" id="41329667"/>
<dbReference type="Proteomes" id="UP000321408">
    <property type="component" value="Chromosome"/>
</dbReference>
<dbReference type="RefSeq" id="WP_147662744.1">
    <property type="nucleotide sequence ID" value="NZ_CP042905.2"/>
</dbReference>
<dbReference type="KEGG" id="psyt:DSAG12_01674"/>
<evidence type="ECO:0000313" key="2">
    <source>
        <dbReference type="Proteomes" id="UP000321408"/>
    </source>
</evidence>
<dbReference type="AlphaFoldDB" id="A0A5B9DAH5"/>
<dbReference type="EMBL" id="CP042905">
    <property type="protein sequence ID" value="QEE15847.1"/>
    <property type="molecule type" value="Genomic_DNA"/>
</dbReference>
<gene>
    <name evidence="1" type="ORF">DSAG12_01674</name>
</gene>
<organism evidence="1 2">
    <name type="scientific">Promethearchaeum syntrophicum</name>
    <dbReference type="NCBI Taxonomy" id="2594042"/>
    <lineage>
        <taxon>Archaea</taxon>
        <taxon>Promethearchaeati</taxon>
        <taxon>Promethearchaeota</taxon>
        <taxon>Promethearchaeia</taxon>
        <taxon>Promethearchaeales</taxon>
        <taxon>Promethearchaeaceae</taxon>
        <taxon>Promethearchaeum</taxon>
    </lineage>
</organism>
<evidence type="ECO:0000313" key="1">
    <source>
        <dbReference type="EMBL" id="QEE15847.1"/>
    </source>
</evidence>
<keyword evidence="2" id="KW-1185">Reference proteome</keyword>